<name>A0A2Z4N615_9FLOR</name>
<dbReference type="Pfam" id="PF00252">
    <property type="entry name" value="Ribosomal_L16"/>
    <property type="match status" value="1"/>
</dbReference>
<dbReference type="PANTHER" id="PTHR12220:SF13">
    <property type="entry name" value="LARGE RIBOSOMAL SUBUNIT PROTEIN UL16M"/>
    <property type="match status" value="1"/>
</dbReference>
<keyword evidence="2 4" id="KW-0689">Ribosomal protein</keyword>
<reference evidence="5" key="1">
    <citation type="submission" date="2017-12" db="EMBL/GenBank/DDBJ databases">
        <authorList>
            <person name="Hurst M.R.H."/>
        </authorList>
    </citation>
    <scope>NUCLEOTIDE SEQUENCE</scope>
</reference>
<dbReference type="GO" id="GO:0003735">
    <property type="term" value="F:structural constituent of ribosome"/>
    <property type="evidence" value="ECO:0007669"/>
    <property type="project" value="InterPro"/>
</dbReference>
<dbReference type="InterPro" id="IPR000114">
    <property type="entry name" value="Ribosomal_uL16_bact-type"/>
</dbReference>
<keyword evidence="3 4" id="KW-0687">Ribonucleoprotein</keyword>
<dbReference type="Gene3D" id="3.90.1170.10">
    <property type="entry name" value="Ribosomal protein L10e/L16"/>
    <property type="match status" value="1"/>
</dbReference>
<gene>
    <name evidence="5" type="primary">rpl16</name>
    <name evidence="5" type="ORF">GrchoCDS019</name>
</gene>
<evidence type="ECO:0000313" key="5">
    <source>
        <dbReference type="EMBL" id="AWX65726.1"/>
    </source>
</evidence>
<evidence type="ECO:0000256" key="4">
    <source>
        <dbReference type="RuleBase" id="RU004413"/>
    </source>
</evidence>
<dbReference type="PANTHER" id="PTHR12220">
    <property type="entry name" value="50S/60S RIBOSOMAL PROTEIN L16"/>
    <property type="match status" value="1"/>
</dbReference>
<protein>
    <submittedName>
        <fullName evidence="5">Ribosomal protein L16</fullName>
    </submittedName>
</protein>
<dbReference type="SUPFAM" id="SSF54686">
    <property type="entry name" value="Ribosomal protein L16p/L10e"/>
    <property type="match status" value="1"/>
</dbReference>
<geneLocation type="mitochondrion" evidence="5"/>
<dbReference type="RefSeq" id="YP_009504389.1">
    <property type="nucleotide sequence ID" value="NC_038211.1"/>
</dbReference>
<proteinExistence type="inferred from homology"/>
<dbReference type="CDD" id="cd01433">
    <property type="entry name" value="Ribosomal_L16_L10e"/>
    <property type="match status" value="1"/>
</dbReference>
<keyword evidence="5" id="KW-0496">Mitochondrion</keyword>
<dbReference type="GeneID" id="37541205"/>
<dbReference type="GO" id="GO:0005762">
    <property type="term" value="C:mitochondrial large ribosomal subunit"/>
    <property type="evidence" value="ECO:0007669"/>
    <property type="project" value="TreeGrafter"/>
</dbReference>
<dbReference type="EMBL" id="MG733298">
    <property type="protein sequence ID" value="AWX65726.1"/>
    <property type="molecule type" value="Genomic_DNA"/>
</dbReference>
<comment type="similarity">
    <text evidence="1 4">Belongs to the universal ribosomal protein uL16 family.</text>
</comment>
<evidence type="ECO:0000256" key="2">
    <source>
        <dbReference type="ARBA" id="ARBA00022980"/>
    </source>
</evidence>
<accession>A0A2Z4N615</accession>
<dbReference type="InterPro" id="IPR036920">
    <property type="entry name" value="Ribosomal_uL16_sf"/>
</dbReference>
<dbReference type="AlphaFoldDB" id="A0A2Z4N615"/>
<dbReference type="InterPro" id="IPR047873">
    <property type="entry name" value="Ribosomal_uL16"/>
</dbReference>
<dbReference type="GO" id="GO:0019843">
    <property type="term" value="F:rRNA binding"/>
    <property type="evidence" value="ECO:0007669"/>
    <property type="project" value="InterPro"/>
</dbReference>
<evidence type="ECO:0000256" key="3">
    <source>
        <dbReference type="ARBA" id="ARBA00023274"/>
    </source>
</evidence>
<sequence length="137" mass="16358">MLRERKTYNKYSLKLNQSNHILKYGRFGIKSLSFSRLTKNQLNALKWIISKKLKVVTNNKKKFRFWTLLSLNLTLTKFNIESRMGKGKGSIYTQAVYIRPGMILFEFDNITEQQMRNLFNYIFKKISFKVKFIKALD</sequence>
<dbReference type="InterPro" id="IPR016180">
    <property type="entry name" value="Ribosomal_uL16_dom"/>
</dbReference>
<organism evidence="5">
    <name type="scientific">Gracilaria chouae</name>
    <dbReference type="NCBI Taxonomy" id="1172980"/>
    <lineage>
        <taxon>Eukaryota</taxon>
        <taxon>Rhodophyta</taxon>
        <taxon>Florideophyceae</taxon>
        <taxon>Rhodymeniophycidae</taxon>
        <taxon>Gracilariales</taxon>
        <taxon>Gracilariaceae</taxon>
        <taxon>Gracilaria</taxon>
    </lineage>
</organism>
<dbReference type="GO" id="GO:0032543">
    <property type="term" value="P:mitochondrial translation"/>
    <property type="evidence" value="ECO:0007669"/>
    <property type="project" value="TreeGrafter"/>
</dbReference>
<dbReference type="PRINTS" id="PR00060">
    <property type="entry name" value="RIBOSOMALL16"/>
</dbReference>
<evidence type="ECO:0000256" key="1">
    <source>
        <dbReference type="ARBA" id="ARBA00008931"/>
    </source>
</evidence>